<proteinExistence type="predicted"/>
<dbReference type="EMBL" id="PSNX01000002">
    <property type="protein sequence ID" value="PPE67605.1"/>
    <property type="molecule type" value="Genomic_DNA"/>
</dbReference>
<dbReference type="AlphaFoldDB" id="A0A2S5SXV7"/>
<accession>A0A2S5SXV7</accession>
<reference evidence="1 2" key="1">
    <citation type="submission" date="2018-02" db="EMBL/GenBank/DDBJ databases">
        <title>Reclassifiation of [Polyangium] brachysporum DSM 7029 as Guopingzhaonella breviflexa gen. nov., sp. nov., a member of the family Comamonadaceae.</title>
        <authorList>
            <person name="Tang B."/>
        </authorList>
    </citation>
    <scope>NUCLEOTIDE SEQUENCE [LARGE SCALE GENOMIC DNA]</scope>
    <source>
        <strain evidence="1 2">BCRC 80649</strain>
    </source>
</reference>
<keyword evidence="2" id="KW-1185">Reference proteome</keyword>
<protein>
    <submittedName>
        <fullName evidence="1">Uncharacterized protein</fullName>
    </submittedName>
</protein>
<name>A0A2S5SXV7_9BURK</name>
<evidence type="ECO:0000313" key="1">
    <source>
        <dbReference type="EMBL" id="PPE67605.1"/>
    </source>
</evidence>
<comment type="caution">
    <text evidence="1">The sequence shown here is derived from an EMBL/GenBank/DDBJ whole genome shotgun (WGS) entry which is preliminary data.</text>
</comment>
<organism evidence="1 2">
    <name type="scientific">Caldimonas caldifontis</name>
    <dbReference type="NCBI Taxonomy" id="1452508"/>
    <lineage>
        <taxon>Bacteria</taxon>
        <taxon>Pseudomonadati</taxon>
        <taxon>Pseudomonadota</taxon>
        <taxon>Betaproteobacteria</taxon>
        <taxon>Burkholderiales</taxon>
        <taxon>Sphaerotilaceae</taxon>
        <taxon>Caldimonas</taxon>
    </lineage>
</organism>
<dbReference type="Proteomes" id="UP000238605">
    <property type="component" value="Unassembled WGS sequence"/>
</dbReference>
<sequence>MDDKTNPHSGEAGSGPVEWAATMPDTMATQIMARDSDDPRVAGTREIGRLTGPNTRELFVTCDAAEALRLQFDHLQSLHVALHDIGGNVSRQLLRQLAVHGGSAVQKLIIRQQGYGTLLASIEYATYTSPEGQSVHLYSTDVQSTPAGQQAVSRVLMEHAQVSVVLLAEMPAQGSGNALRQMMQWVHVPAWVCPSLLIMPLGPAAAQAAAAQSAQVVQRHGMLVRAAPQPSRPADAWSYILGFWQRNAMRGRLASSGAQTQAPMQLPSLNLRLDPEGGTTVPQAPPWAHTAATPVAQPPAPAPSASATTVPAQAYMETYVSMVAQMTGLLSCCVFDANLAAPLGHAGRGPSPIDLARQGAAILKAQQMARLALNLGDPAHEILISSDRHHQVVRPLPGLPDVALHCLLDRHKTNQSLVRFQLQRLDAWLKQQQGGR</sequence>
<evidence type="ECO:0000313" key="2">
    <source>
        <dbReference type="Proteomes" id="UP000238605"/>
    </source>
</evidence>
<gene>
    <name evidence="1" type="ORF">C1704_01690</name>
</gene>